<organism evidence="2 3">
    <name type="scientific">Erythrobacter crassostreae</name>
    <dbReference type="NCBI Taxonomy" id="2828328"/>
    <lineage>
        <taxon>Bacteria</taxon>
        <taxon>Pseudomonadati</taxon>
        <taxon>Pseudomonadota</taxon>
        <taxon>Alphaproteobacteria</taxon>
        <taxon>Sphingomonadales</taxon>
        <taxon>Erythrobacteraceae</taxon>
        <taxon>Erythrobacter/Porphyrobacter group</taxon>
        <taxon>Erythrobacter</taxon>
    </lineage>
</organism>
<accession>A0A9X1F459</accession>
<name>A0A9X1F459_9SPHN</name>
<reference evidence="2" key="1">
    <citation type="submission" date="2021-04" db="EMBL/GenBank/DDBJ databases">
        <authorList>
            <person name="Pira H."/>
            <person name="Risdian C."/>
            <person name="Wink J."/>
        </authorList>
    </citation>
    <scope>NUCLEOTIDE SEQUENCE</scope>
    <source>
        <strain evidence="2">WH158</strain>
    </source>
</reference>
<protein>
    <submittedName>
        <fullName evidence="2">Uncharacterized protein</fullName>
    </submittedName>
</protein>
<dbReference type="CDD" id="cd23432">
    <property type="entry name" value="beta-trefoil_Ricin_EndoBetaGal-like"/>
    <property type="match status" value="1"/>
</dbReference>
<evidence type="ECO:0000256" key="1">
    <source>
        <dbReference type="SAM" id="MobiDB-lite"/>
    </source>
</evidence>
<gene>
    <name evidence="2" type="ORF">KCG46_05290</name>
</gene>
<feature type="region of interest" description="Disordered" evidence="1">
    <location>
        <begin position="392"/>
        <end position="426"/>
    </location>
</feature>
<dbReference type="RefSeq" id="WP_218404247.1">
    <property type="nucleotide sequence ID" value="NZ_JAGSPC010000001.1"/>
</dbReference>
<comment type="caution">
    <text evidence="2">The sequence shown here is derived from an EMBL/GenBank/DDBJ whole genome shotgun (WGS) entry which is preliminary data.</text>
</comment>
<proteinExistence type="predicted"/>
<dbReference type="AlphaFoldDB" id="A0A9X1F459"/>
<evidence type="ECO:0000313" key="2">
    <source>
        <dbReference type="EMBL" id="MBV7258993.1"/>
    </source>
</evidence>
<sequence>MGAAPIFEAPAAAQSDVQRMNELARPYGSAGGTYTLITIPPDADIIGMRVYADEDSLDRRIYGVKLRYQTEDGAAYWTPTMGSAEGKRFEFTPRAGERVNRMTVWTRRNGALAGVHLGTNANAYGVFARRFDGKRTIAVGRGREFGGLTARTDGRFVLALGLIAFDPDYPEDNLAWASNPPRGYGDNRPQTADVDPRAPWETNPRPRTAQNTPPRAPVVKPPISRPPTVVNTPPPAPPANTRPFGETVDVAELVRIVNRWKPDQRIDTPDAIQVITRAAPDGYWGAQWIFETVDIGGAFAIRNRWNGQYLVNKNGRGPVELATVDVSPDSNDPLLKKAAWTFRRINGESGTFIHLISAYNEAKLHIQNGVLEASGIQKNWWSAQWDVQNLDGKSIIPSEPDQAQNGSGGGSGSGDPQPEVPASQPPIPLTIVHKGAFLVDMRVTFTEPGKLPAQILNESRIAVGNNQQVQIPYAARSNVKVQISAEGVTRKFSLINKTISLDNGACILITGTIVTREAKQMTLEQCTG</sequence>
<feature type="compositionally biased region" description="Pro residues" evidence="1">
    <location>
        <begin position="214"/>
        <end position="225"/>
    </location>
</feature>
<feature type="region of interest" description="Disordered" evidence="1">
    <location>
        <begin position="174"/>
        <end position="244"/>
    </location>
</feature>
<keyword evidence="3" id="KW-1185">Reference proteome</keyword>
<dbReference type="EMBL" id="JAGSPC010000001">
    <property type="protein sequence ID" value="MBV7258993.1"/>
    <property type="molecule type" value="Genomic_DNA"/>
</dbReference>
<evidence type="ECO:0000313" key="3">
    <source>
        <dbReference type="Proteomes" id="UP001138681"/>
    </source>
</evidence>
<dbReference type="Proteomes" id="UP001138681">
    <property type="component" value="Unassembled WGS sequence"/>
</dbReference>